<dbReference type="PATRIC" id="fig|1076.23.peg.3194"/>
<dbReference type="InterPro" id="IPR036271">
    <property type="entry name" value="Tet_transcr_reg_TetR-rel_C_sf"/>
</dbReference>
<dbReference type="Gene3D" id="1.10.357.10">
    <property type="entry name" value="Tetracycline Repressor, domain 2"/>
    <property type="match status" value="1"/>
</dbReference>
<dbReference type="EMBL" id="JXXE01000299">
    <property type="protein sequence ID" value="KIZ41471.1"/>
    <property type="molecule type" value="Genomic_DNA"/>
</dbReference>
<evidence type="ECO:0000256" key="2">
    <source>
        <dbReference type="ARBA" id="ARBA00023125"/>
    </source>
</evidence>
<gene>
    <name evidence="6" type="ORF">OO17_15025</name>
</gene>
<dbReference type="Pfam" id="PF16925">
    <property type="entry name" value="TetR_C_13"/>
    <property type="match status" value="1"/>
</dbReference>
<evidence type="ECO:0000256" key="4">
    <source>
        <dbReference type="PROSITE-ProRule" id="PRU00335"/>
    </source>
</evidence>
<dbReference type="SUPFAM" id="SSF46689">
    <property type="entry name" value="Homeodomain-like"/>
    <property type="match status" value="1"/>
</dbReference>
<proteinExistence type="predicted"/>
<dbReference type="RefSeq" id="WP_044412413.1">
    <property type="nucleotide sequence ID" value="NZ_JXXE01000299.1"/>
</dbReference>
<protein>
    <submittedName>
        <fullName evidence="6">TetR family transcriptional regulator</fullName>
    </submittedName>
</protein>
<dbReference type="Pfam" id="PF00440">
    <property type="entry name" value="TetR_N"/>
    <property type="match status" value="1"/>
</dbReference>
<feature type="domain" description="HTH tetR-type" evidence="5">
    <location>
        <begin position="5"/>
        <end position="65"/>
    </location>
</feature>
<sequence>MTSISKTSDDILRCARTLILAGGYNGFSYADIAKVVGIRNASIHHHFPTKSVLVRTLVARYREEAEAGIAQLERAVADPAEQLRSYVGYWQACIADNSAPFCVCALLASEMPMLPDEVAFEVRAHFRSLSAWLASVLERGVQQRCLRLTQPAKVEAEAFMATVHGAMLSARTYGDATMFGVVTHHLLERLQPQR</sequence>
<dbReference type="SUPFAM" id="SSF48498">
    <property type="entry name" value="Tetracyclin repressor-like, C-terminal domain"/>
    <property type="match status" value="1"/>
</dbReference>
<dbReference type="InterPro" id="IPR009057">
    <property type="entry name" value="Homeodomain-like_sf"/>
</dbReference>
<name>A0A0D7ELE5_RHOPL</name>
<keyword evidence="2 4" id="KW-0238">DNA-binding</keyword>
<dbReference type="PANTHER" id="PTHR47506">
    <property type="entry name" value="TRANSCRIPTIONAL REGULATORY PROTEIN"/>
    <property type="match status" value="1"/>
</dbReference>
<evidence type="ECO:0000256" key="3">
    <source>
        <dbReference type="ARBA" id="ARBA00023163"/>
    </source>
</evidence>
<evidence type="ECO:0000259" key="5">
    <source>
        <dbReference type="PROSITE" id="PS50977"/>
    </source>
</evidence>
<evidence type="ECO:0000256" key="1">
    <source>
        <dbReference type="ARBA" id="ARBA00023015"/>
    </source>
</evidence>
<accession>A0A0D7ELE5</accession>
<dbReference type="InterPro" id="IPR011075">
    <property type="entry name" value="TetR_C"/>
</dbReference>
<dbReference type="PROSITE" id="PS50977">
    <property type="entry name" value="HTH_TETR_2"/>
    <property type="match status" value="1"/>
</dbReference>
<dbReference type="AlphaFoldDB" id="A0A0D7ELE5"/>
<evidence type="ECO:0000313" key="6">
    <source>
        <dbReference type="EMBL" id="KIZ41471.1"/>
    </source>
</evidence>
<dbReference type="PRINTS" id="PR00455">
    <property type="entry name" value="HTHTETR"/>
</dbReference>
<keyword evidence="3" id="KW-0804">Transcription</keyword>
<dbReference type="Proteomes" id="UP000032515">
    <property type="component" value="Unassembled WGS sequence"/>
</dbReference>
<dbReference type="PANTHER" id="PTHR47506:SF1">
    <property type="entry name" value="HTH-TYPE TRANSCRIPTIONAL REGULATOR YJDC"/>
    <property type="match status" value="1"/>
</dbReference>
<dbReference type="OrthoDB" id="9809772at2"/>
<reference evidence="6 7" key="1">
    <citation type="submission" date="2014-11" db="EMBL/GenBank/DDBJ databases">
        <title>Genomics and ecophysiology of heterotrophic nitrogen fixing bacteria isolated from estuarine surface water.</title>
        <authorList>
            <person name="Bentzon-Tilia M."/>
            <person name="Severin I."/>
            <person name="Hansen L.H."/>
            <person name="Riemann L."/>
        </authorList>
    </citation>
    <scope>NUCLEOTIDE SEQUENCE [LARGE SCALE GENOMIC DNA]</scope>
    <source>
        <strain evidence="6 7">BAL398</strain>
    </source>
</reference>
<keyword evidence="1" id="KW-0805">Transcription regulation</keyword>
<dbReference type="GO" id="GO:0003677">
    <property type="term" value="F:DNA binding"/>
    <property type="evidence" value="ECO:0007669"/>
    <property type="project" value="UniProtKB-UniRule"/>
</dbReference>
<feature type="DNA-binding region" description="H-T-H motif" evidence="4">
    <location>
        <begin position="28"/>
        <end position="47"/>
    </location>
</feature>
<dbReference type="InterPro" id="IPR001647">
    <property type="entry name" value="HTH_TetR"/>
</dbReference>
<evidence type="ECO:0000313" key="7">
    <source>
        <dbReference type="Proteomes" id="UP000032515"/>
    </source>
</evidence>
<organism evidence="6 7">
    <name type="scientific">Rhodopseudomonas palustris</name>
    <dbReference type="NCBI Taxonomy" id="1076"/>
    <lineage>
        <taxon>Bacteria</taxon>
        <taxon>Pseudomonadati</taxon>
        <taxon>Pseudomonadota</taxon>
        <taxon>Alphaproteobacteria</taxon>
        <taxon>Hyphomicrobiales</taxon>
        <taxon>Nitrobacteraceae</taxon>
        <taxon>Rhodopseudomonas</taxon>
    </lineage>
</organism>
<comment type="caution">
    <text evidence="6">The sequence shown here is derived from an EMBL/GenBank/DDBJ whole genome shotgun (WGS) entry which is preliminary data.</text>
</comment>